<evidence type="ECO:0000313" key="2">
    <source>
        <dbReference type="EMBL" id="KZB00197.1"/>
    </source>
</evidence>
<feature type="transmembrane region" description="Helical" evidence="1">
    <location>
        <begin position="28"/>
        <end position="49"/>
    </location>
</feature>
<name>A0A154IHX7_RHILE</name>
<proteinExistence type="predicted"/>
<sequence length="64" mass="7248">MLFIKIGFLVAHVALVAAIFTLRDSEHLWVLGLMFAWYCLAMFGSIAAVRLHYKRSTRQGVPLP</sequence>
<keyword evidence="1" id="KW-0472">Membrane</keyword>
<keyword evidence="1" id="KW-0812">Transmembrane</keyword>
<gene>
    <name evidence="2" type="ORF">A4A59_19095</name>
</gene>
<dbReference type="AlphaFoldDB" id="A0A154IHX7"/>
<evidence type="ECO:0000256" key="1">
    <source>
        <dbReference type="SAM" id="Phobius"/>
    </source>
</evidence>
<keyword evidence="1" id="KW-1133">Transmembrane helix</keyword>
<organism evidence="2">
    <name type="scientific">Rhizobium leguminosarum</name>
    <dbReference type="NCBI Taxonomy" id="384"/>
    <lineage>
        <taxon>Bacteria</taxon>
        <taxon>Pseudomonadati</taxon>
        <taxon>Pseudomonadota</taxon>
        <taxon>Alphaproteobacteria</taxon>
        <taxon>Hyphomicrobiales</taxon>
        <taxon>Rhizobiaceae</taxon>
        <taxon>Rhizobium/Agrobacterium group</taxon>
        <taxon>Rhizobium</taxon>
    </lineage>
</organism>
<reference evidence="2" key="1">
    <citation type="submission" date="2016-03" db="EMBL/GenBank/DDBJ databases">
        <title>Microsymbionts genomes from the relict species Vavilovia formosa.</title>
        <authorList>
            <person name="Chirak E."/>
            <person name="Kimeklis A."/>
            <person name="Kopat V."/>
            <person name="Andronov E."/>
        </authorList>
    </citation>
    <scope>NUCLEOTIDE SEQUENCE [LARGE SCALE GENOMIC DNA]</scope>
    <source>
        <strain evidence="2">Vaf12</strain>
    </source>
</reference>
<comment type="caution">
    <text evidence="2">The sequence shown here is derived from an EMBL/GenBank/DDBJ whole genome shotgun (WGS) entry which is preliminary data.</text>
</comment>
<protein>
    <submittedName>
        <fullName evidence="2">Uncharacterized protein</fullName>
    </submittedName>
</protein>
<accession>A0A154IHX7</accession>
<dbReference type="EMBL" id="LVYU01000096">
    <property type="protein sequence ID" value="KZB00197.1"/>
    <property type="molecule type" value="Genomic_DNA"/>
</dbReference>